<feature type="compositionally biased region" description="Acidic residues" evidence="1">
    <location>
        <begin position="58"/>
        <end position="104"/>
    </location>
</feature>
<keyword evidence="3" id="KW-1185">Reference proteome</keyword>
<organism evidence="2 3">
    <name type="scientific">Trifolium medium</name>
    <dbReference type="NCBI Taxonomy" id="97028"/>
    <lineage>
        <taxon>Eukaryota</taxon>
        <taxon>Viridiplantae</taxon>
        <taxon>Streptophyta</taxon>
        <taxon>Embryophyta</taxon>
        <taxon>Tracheophyta</taxon>
        <taxon>Spermatophyta</taxon>
        <taxon>Magnoliopsida</taxon>
        <taxon>eudicotyledons</taxon>
        <taxon>Gunneridae</taxon>
        <taxon>Pentapetalae</taxon>
        <taxon>rosids</taxon>
        <taxon>fabids</taxon>
        <taxon>Fabales</taxon>
        <taxon>Fabaceae</taxon>
        <taxon>Papilionoideae</taxon>
        <taxon>50 kb inversion clade</taxon>
        <taxon>NPAAA clade</taxon>
        <taxon>Hologalegina</taxon>
        <taxon>IRL clade</taxon>
        <taxon>Trifolieae</taxon>
        <taxon>Trifolium</taxon>
    </lineage>
</organism>
<dbReference type="AlphaFoldDB" id="A0A392NJ42"/>
<evidence type="ECO:0000313" key="3">
    <source>
        <dbReference type="Proteomes" id="UP000265520"/>
    </source>
</evidence>
<feature type="compositionally biased region" description="Basic residues" evidence="1">
    <location>
        <begin position="9"/>
        <end position="20"/>
    </location>
</feature>
<name>A0A392NJ42_9FABA</name>
<sequence length="183" mass="20899">MTDDEVGRTRRGKASKAHSSARREAAVNVDKIPRQAKGKAVATTTDEPQHEPEPQSEHEDEELQEEPEHDAEHEDEDEELQDEFGDEDEEENFSEEVEEEEEYEQPPPEPKKPRKKLTRVTQGKNPPQVKTPPVTCYDGGPTDLSLLSGFGKHVVVSLWKGECKNRYLRIMNNGKKINDFQHI</sequence>
<dbReference type="Proteomes" id="UP000265520">
    <property type="component" value="Unassembled WGS sequence"/>
</dbReference>
<evidence type="ECO:0000313" key="2">
    <source>
        <dbReference type="EMBL" id="MCH99840.1"/>
    </source>
</evidence>
<reference evidence="2 3" key="1">
    <citation type="journal article" date="2018" name="Front. Plant Sci.">
        <title>Red Clover (Trifolium pratense) and Zigzag Clover (T. medium) - A Picture of Genomic Similarities and Differences.</title>
        <authorList>
            <person name="Dluhosova J."/>
            <person name="Istvanek J."/>
            <person name="Nedelnik J."/>
            <person name="Repkova J."/>
        </authorList>
    </citation>
    <scope>NUCLEOTIDE SEQUENCE [LARGE SCALE GENOMIC DNA]</scope>
    <source>
        <strain evidence="3">cv. 10/8</strain>
        <tissue evidence="2">Leaf</tissue>
    </source>
</reference>
<feature type="region of interest" description="Disordered" evidence="1">
    <location>
        <begin position="1"/>
        <end position="136"/>
    </location>
</feature>
<gene>
    <name evidence="2" type="ORF">A2U01_0020855</name>
</gene>
<proteinExistence type="predicted"/>
<comment type="caution">
    <text evidence="2">The sequence shown here is derived from an EMBL/GenBank/DDBJ whole genome shotgun (WGS) entry which is preliminary data.</text>
</comment>
<evidence type="ECO:0000256" key="1">
    <source>
        <dbReference type="SAM" id="MobiDB-lite"/>
    </source>
</evidence>
<dbReference type="EMBL" id="LXQA010041480">
    <property type="protein sequence ID" value="MCH99840.1"/>
    <property type="molecule type" value="Genomic_DNA"/>
</dbReference>
<protein>
    <submittedName>
        <fullName evidence="2">Uncharacterized protein</fullName>
    </submittedName>
</protein>
<feature type="compositionally biased region" description="Basic and acidic residues" evidence="1">
    <location>
        <begin position="47"/>
        <end position="57"/>
    </location>
</feature>
<accession>A0A392NJ42</accession>